<evidence type="ECO:0000256" key="5">
    <source>
        <dbReference type="ARBA" id="ARBA00023136"/>
    </source>
</evidence>
<keyword evidence="10" id="KW-0808">Transferase</keyword>
<keyword evidence="6" id="KW-0175">Coiled coil</keyword>
<dbReference type="InterPro" id="IPR052155">
    <property type="entry name" value="Biofilm_reg_signaling"/>
</dbReference>
<dbReference type="SMART" id="SM00267">
    <property type="entry name" value="GGDEF"/>
    <property type="match status" value="1"/>
</dbReference>
<dbReference type="NCBIfam" id="TIGR00229">
    <property type="entry name" value="sensory_box"/>
    <property type="match status" value="1"/>
</dbReference>
<dbReference type="SUPFAM" id="SSF55785">
    <property type="entry name" value="PYP-like sensor domain (PAS domain)"/>
    <property type="match status" value="1"/>
</dbReference>
<dbReference type="Gene3D" id="3.30.70.270">
    <property type="match status" value="1"/>
</dbReference>
<dbReference type="CDD" id="cd00130">
    <property type="entry name" value="PAS"/>
    <property type="match status" value="1"/>
</dbReference>
<dbReference type="KEGG" id="ali:AZOLI_p20632"/>
<dbReference type="Proteomes" id="UP000005667">
    <property type="component" value="Plasmid AZO_p2"/>
</dbReference>
<dbReference type="InterPro" id="IPR035965">
    <property type="entry name" value="PAS-like_dom_sf"/>
</dbReference>
<dbReference type="Gene3D" id="3.30.450.20">
    <property type="entry name" value="PAS domain"/>
    <property type="match status" value="2"/>
</dbReference>
<keyword evidence="10" id="KW-0614">Plasmid</keyword>
<dbReference type="GO" id="GO:0005886">
    <property type="term" value="C:plasma membrane"/>
    <property type="evidence" value="ECO:0007669"/>
    <property type="project" value="UniProtKB-SubCell"/>
</dbReference>
<organism evidence="10 11">
    <name type="scientific">Azospirillum lipoferum (strain 4B)</name>
    <dbReference type="NCBI Taxonomy" id="862719"/>
    <lineage>
        <taxon>Bacteria</taxon>
        <taxon>Pseudomonadati</taxon>
        <taxon>Pseudomonadota</taxon>
        <taxon>Alphaproteobacteria</taxon>
        <taxon>Rhodospirillales</taxon>
        <taxon>Azospirillaceae</taxon>
        <taxon>Azospirillum</taxon>
    </lineage>
</organism>
<dbReference type="InterPro" id="IPR043128">
    <property type="entry name" value="Rev_trsase/Diguanyl_cyclase"/>
</dbReference>
<dbReference type="InterPro" id="IPR000014">
    <property type="entry name" value="PAS"/>
</dbReference>
<keyword evidence="4 7" id="KW-1133">Transmembrane helix</keyword>
<dbReference type="InterPro" id="IPR029787">
    <property type="entry name" value="Nucleotide_cyclase"/>
</dbReference>
<evidence type="ECO:0000313" key="10">
    <source>
        <dbReference type="EMBL" id="CBS89746.1"/>
    </source>
</evidence>
<dbReference type="HOGENOM" id="CLU_000445_134_2_5"/>
<dbReference type="InterPro" id="IPR000160">
    <property type="entry name" value="GGDEF_dom"/>
</dbReference>
<keyword evidence="5 7" id="KW-0472">Membrane</keyword>
<feature type="transmembrane region" description="Helical" evidence="7">
    <location>
        <begin position="16"/>
        <end position="38"/>
    </location>
</feature>
<dbReference type="PANTHER" id="PTHR44757">
    <property type="entry name" value="DIGUANYLATE CYCLASE DGCP"/>
    <property type="match status" value="1"/>
</dbReference>
<evidence type="ECO:0000256" key="1">
    <source>
        <dbReference type="ARBA" id="ARBA00004651"/>
    </source>
</evidence>
<evidence type="ECO:0000256" key="3">
    <source>
        <dbReference type="ARBA" id="ARBA00022692"/>
    </source>
</evidence>
<evidence type="ECO:0000259" key="9">
    <source>
        <dbReference type="PROSITE" id="PS50887"/>
    </source>
</evidence>
<feature type="domain" description="PAS" evidence="8">
    <location>
        <begin position="348"/>
        <end position="400"/>
    </location>
</feature>
<dbReference type="PROSITE" id="PS50887">
    <property type="entry name" value="GGDEF"/>
    <property type="match status" value="1"/>
</dbReference>
<dbReference type="Pfam" id="PF00990">
    <property type="entry name" value="GGDEF"/>
    <property type="match status" value="1"/>
</dbReference>
<dbReference type="Pfam" id="PF13426">
    <property type="entry name" value="PAS_9"/>
    <property type="match status" value="1"/>
</dbReference>
<evidence type="ECO:0000256" key="7">
    <source>
        <dbReference type="SAM" id="Phobius"/>
    </source>
</evidence>
<dbReference type="PROSITE" id="PS50112">
    <property type="entry name" value="PAS"/>
    <property type="match status" value="1"/>
</dbReference>
<name>G7ZDU7_AZOL4</name>
<protein>
    <submittedName>
        <fullName evidence="10">Diguanylate cyclase (GGDEF domain) with PAS/PAC sensor domain</fullName>
        <ecNumber evidence="10">2.7.7.65</ecNumber>
    </submittedName>
</protein>
<evidence type="ECO:0000259" key="8">
    <source>
        <dbReference type="PROSITE" id="PS50112"/>
    </source>
</evidence>
<reference evidence="11" key="1">
    <citation type="journal article" date="2011" name="PLoS Genet.">
        <title>Azospirillum genomes reveal transition of bacteria from aquatic to terrestrial environments.</title>
        <authorList>
            <person name="Wisniewski-Dye F."/>
            <person name="Borziak K."/>
            <person name="Khalsa-Moyers G."/>
            <person name="Alexandre G."/>
            <person name="Sukharnikov L.O."/>
            <person name="Wuichet K."/>
            <person name="Hurst G.B."/>
            <person name="McDonald W.H."/>
            <person name="Robertson J.S."/>
            <person name="Barbe V."/>
            <person name="Calteau A."/>
            <person name="Rouy Z."/>
            <person name="Mangenot S."/>
            <person name="Prigent-Combaret C."/>
            <person name="Normand P."/>
            <person name="Boyer M."/>
            <person name="Siguier P."/>
            <person name="Dessaux Y."/>
            <person name="Elmerich C."/>
            <person name="Condemine G."/>
            <person name="Krishnen G."/>
            <person name="Kennedy I."/>
            <person name="Paterson A.H."/>
            <person name="Gonzalez V."/>
            <person name="Mavingui P."/>
            <person name="Zhulin I.B."/>
        </authorList>
    </citation>
    <scope>NUCLEOTIDE SEQUENCE [LARGE SCALE GENOMIC DNA]</scope>
    <source>
        <strain evidence="11">4B</strain>
    </source>
</reference>
<feature type="transmembrane region" description="Helical" evidence="7">
    <location>
        <begin position="294"/>
        <end position="314"/>
    </location>
</feature>
<dbReference type="InterPro" id="IPR033479">
    <property type="entry name" value="dCache_1"/>
</dbReference>
<feature type="domain" description="GGDEF" evidence="9">
    <location>
        <begin position="507"/>
        <end position="640"/>
    </location>
</feature>
<sequence length="640" mass="68788">MLAIIGTVACVDMKRAWVLATIGLIGLLNGVLGALLAAEREAALRSMVDVAALATANNAKHMDEVLEIVNRSMYMVSEFMRASERIAGLEDVDIHRLLVHQHRITPILRSMFVVSAEGHLRYDSRSSSPARIDLSDRDYVHHHLSGNADILFIGRPVISRISGEWVVPVSRRIEDRFGRLIGIIAAAIDPEVFFATLHASALPNGMQAAILSPSGYVFGCLPKSDCLGQPAADWPLFLQQSPAPGAVAASRRVSVMPDVVGPGAYEISPRYGMIAAAAIRTPDAIADWLSRLPAYFALDVVLSGGGAVLSAILYRQVARRRRAMQDLAEANARLEQRVAERTAALRCSEQRLTTFLATARDAMLVMDGNGTVQFLNPAATALFGYPADDVIGRNVDMILPGLSNDPAALSGSGCFDTHGWSRQGSGHELVARHRSGVEFPVELTLGRSDSDGEAIHVGVLRDIRERKLQEERLWELANLDALTGLLNRRAFMERGSALLEAGWRLGSPVSVLMIDADHFKAINDGFGHQAGDDVLRALAGILGSAVRSGDLLGRLGGEEFAIILPGTDVSGAEHVAERLLADVRGVRVPVPGSRRELTVTVSIGISVSGRRCRLDDLLAAADRALYVAKSAGRDRQASAA</sequence>
<dbReference type="Pfam" id="PF02743">
    <property type="entry name" value="dCache_1"/>
    <property type="match status" value="1"/>
</dbReference>
<dbReference type="FunFam" id="3.30.70.270:FF:000001">
    <property type="entry name" value="Diguanylate cyclase domain protein"/>
    <property type="match status" value="1"/>
</dbReference>
<proteinExistence type="predicted"/>
<dbReference type="CDD" id="cd12914">
    <property type="entry name" value="PDC1_DGC_like"/>
    <property type="match status" value="1"/>
</dbReference>
<feature type="transmembrane region" description="Helical" evidence="7">
    <location>
        <begin position="180"/>
        <end position="201"/>
    </location>
</feature>
<feature type="coiled-coil region" evidence="6">
    <location>
        <begin position="317"/>
        <end position="344"/>
    </location>
</feature>
<accession>G7ZDU7</accession>
<keyword evidence="11" id="KW-1185">Reference proteome</keyword>
<evidence type="ECO:0000256" key="6">
    <source>
        <dbReference type="SAM" id="Coils"/>
    </source>
</evidence>
<dbReference type="NCBIfam" id="TIGR00254">
    <property type="entry name" value="GGDEF"/>
    <property type="match status" value="1"/>
</dbReference>
<keyword evidence="3 7" id="KW-0812">Transmembrane</keyword>
<dbReference type="SMART" id="SM00091">
    <property type="entry name" value="PAS"/>
    <property type="match status" value="1"/>
</dbReference>
<dbReference type="PANTHER" id="PTHR44757:SF2">
    <property type="entry name" value="BIOFILM ARCHITECTURE MAINTENANCE PROTEIN MBAA"/>
    <property type="match status" value="1"/>
</dbReference>
<dbReference type="EMBL" id="FQ311870">
    <property type="protein sequence ID" value="CBS89746.1"/>
    <property type="molecule type" value="Genomic_DNA"/>
</dbReference>
<geneLocation type="plasmid" evidence="10 11">
    <name>AZO_p2</name>
</geneLocation>
<dbReference type="OrthoDB" id="9812260at2"/>
<dbReference type="AlphaFoldDB" id="G7ZDU7"/>
<evidence type="ECO:0000256" key="4">
    <source>
        <dbReference type="ARBA" id="ARBA00022989"/>
    </source>
</evidence>
<dbReference type="CDD" id="cd01949">
    <property type="entry name" value="GGDEF"/>
    <property type="match status" value="1"/>
</dbReference>
<evidence type="ECO:0000256" key="2">
    <source>
        <dbReference type="ARBA" id="ARBA00022475"/>
    </source>
</evidence>
<keyword evidence="10" id="KW-0548">Nucleotidyltransferase</keyword>
<keyword evidence="2" id="KW-1003">Cell membrane</keyword>
<dbReference type="SUPFAM" id="SSF55073">
    <property type="entry name" value="Nucleotide cyclase"/>
    <property type="match status" value="1"/>
</dbReference>
<dbReference type="GO" id="GO:0052621">
    <property type="term" value="F:diguanylate cyclase activity"/>
    <property type="evidence" value="ECO:0007669"/>
    <property type="project" value="UniProtKB-EC"/>
</dbReference>
<evidence type="ECO:0000313" key="11">
    <source>
        <dbReference type="Proteomes" id="UP000005667"/>
    </source>
</evidence>
<gene>
    <name evidence="10" type="ordered locus">AZOLI_p20632</name>
</gene>
<dbReference type="EC" id="2.7.7.65" evidence="10"/>
<comment type="subcellular location">
    <subcellularLocation>
        <location evidence="1">Cell membrane</location>
        <topology evidence="1">Multi-pass membrane protein</topology>
    </subcellularLocation>
</comment>